<dbReference type="InterPro" id="IPR034660">
    <property type="entry name" value="DinB/YfiT-like"/>
</dbReference>
<comment type="caution">
    <text evidence="3">The sequence shown here is derived from an EMBL/GenBank/DDBJ whole genome shotgun (WGS) entry which is preliminary data.</text>
</comment>
<name>A0A016QRI0_9DEIO</name>
<proteinExistence type="predicted"/>
<dbReference type="InterPro" id="IPR024775">
    <property type="entry name" value="DinB-like"/>
</dbReference>
<dbReference type="EMBL" id="JHAC01000020">
    <property type="protein sequence ID" value="EYB68571.1"/>
    <property type="molecule type" value="Genomic_DNA"/>
</dbReference>
<feature type="region of interest" description="Disordered" evidence="1">
    <location>
        <begin position="73"/>
        <end position="102"/>
    </location>
</feature>
<evidence type="ECO:0000259" key="2">
    <source>
        <dbReference type="Pfam" id="PF12867"/>
    </source>
</evidence>
<dbReference type="SUPFAM" id="SSF109854">
    <property type="entry name" value="DinB/YfiT-like putative metalloenzymes"/>
    <property type="match status" value="1"/>
</dbReference>
<keyword evidence="4" id="KW-1185">Reference proteome</keyword>
<dbReference type="eggNOG" id="ENOG50334RU">
    <property type="taxonomic scope" value="Bacteria"/>
</dbReference>
<reference evidence="3 4" key="1">
    <citation type="submission" date="2014-03" db="EMBL/GenBank/DDBJ databases">
        <title>Draft genome sequence of Deinococcus phoenicis 1P10ME.</title>
        <authorList>
            <person name="Stepanov V.G."/>
            <person name="Vaishampayan P."/>
            <person name="Venkateswaran K."/>
            <person name="Fox G.E."/>
        </authorList>
    </citation>
    <scope>NUCLEOTIDE SEQUENCE [LARGE SCALE GENOMIC DNA]</scope>
    <source>
        <strain evidence="3 4">1P10ME</strain>
    </source>
</reference>
<organism evidence="3 4">
    <name type="scientific">Deinococcus phoenicis</name>
    <dbReference type="NCBI Taxonomy" id="1476583"/>
    <lineage>
        <taxon>Bacteria</taxon>
        <taxon>Thermotogati</taxon>
        <taxon>Deinococcota</taxon>
        <taxon>Deinococci</taxon>
        <taxon>Deinococcales</taxon>
        <taxon>Deinococcaceae</taxon>
        <taxon>Deinococcus</taxon>
    </lineage>
</organism>
<evidence type="ECO:0000313" key="3">
    <source>
        <dbReference type="EMBL" id="EYB68571.1"/>
    </source>
</evidence>
<dbReference type="Pfam" id="PF12867">
    <property type="entry name" value="DinB_2"/>
    <property type="match status" value="1"/>
</dbReference>
<evidence type="ECO:0000313" key="4">
    <source>
        <dbReference type="Proteomes" id="UP000020492"/>
    </source>
</evidence>
<feature type="domain" description="DinB-like" evidence="2">
    <location>
        <begin position="17"/>
        <end position="157"/>
    </location>
</feature>
<dbReference type="PATRIC" id="fig|1476583.3.peg.1313"/>
<dbReference type="STRING" id="1476583.DEIPH_ctg020orf0004"/>
<dbReference type="Proteomes" id="UP000020492">
    <property type="component" value="Unassembled WGS sequence"/>
</dbReference>
<gene>
    <name evidence="3" type="ORF">DEIPH_ctg020orf0004</name>
</gene>
<dbReference type="AlphaFoldDB" id="A0A016QRI0"/>
<sequence>MAALRAFYPTSEVALAQLHREIDAFEQALHGAAPHWGTRMPGRDWTPAQEAEHTILVNEGTAKLARLLLSERPLRETAPQEGRTENGRRLAPPGTEPGPEQPLETLLARNAATRALLAGVQADPNPDRTFPHPFMGNIDALDWLRMAAWHTRHHRKTLQAGVDRLTAGERTED</sequence>
<accession>A0A016QRI0</accession>
<dbReference type="Gene3D" id="1.20.120.450">
    <property type="entry name" value="dinb family like domain"/>
    <property type="match status" value="1"/>
</dbReference>
<evidence type="ECO:0000256" key="1">
    <source>
        <dbReference type="SAM" id="MobiDB-lite"/>
    </source>
</evidence>
<protein>
    <recommendedName>
        <fullName evidence="2">DinB-like domain-containing protein</fullName>
    </recommendedName>
</protein>